<dbReference type="KEGG" id="egt:105954928"/>
<dbReference type="PANTHER" id="PTHR44259">
    <property type="entry name" value="OS07G0183000 PROTEIN-RELATED"/>
    <property type="match status" value="1"/>
</dbReference>
<keyword evidence="3" id="KW-1185">Reference proteome</keyword>
<name>A0A022RMH7_ERYGU</name>
<dbReference type="OrthoDB" id="1523976at2759"/>
<proteinExistence type="predicted"/>
<protein>
    <recommendedName>
        <fullName evidence="1">KIB1-4 beta-propeller domain-containing protein</fullName>
    </recommendedName>
</protein>
<accession>A0A022RMH7</accession>
<dbReference type="PANTHER" id="PTHR44259:SF37">
    <property type="entry name" value="DUF1618 DOMAIN-CONTAINING PROTEIN"/>
    <property type="match status" value="1"/>
</dbReference>
<reference evidence="2 3" key="1">
    <citation type="journal article" date="2013" name="Proc. Natl. Acad. Sci. U.S.A.">
        <title>Fine-scale variation in meiotic recombination in Mimulus inferred from population shotgun sequencing.</title>
        <authorList>
            <person name="Hellsten U."/>
            <person name="Wright K.M."/>
            <person name="Jenkins J."/>
            <person name="Shu S."/>
            <person name="Yuan Y."/>
            <person name="Wessler S.R."/>
            <person name="Schmutz J."/>
            <person name="Willis J.H."/>
            <person name="Rokhsar D.S."/>
        </authorList>
    </citation>
    <scope>NUCLEOTIDE SEQUENCE [LARGE SCALE GENOMIC DNA]</scope>
    <source>
        <strain evidence="3">cv. DUN x IM62</strain>
    </source>
</reference>
<feature type="domain" description="KIB1-4 beta-propeller" evidence="1">
    <location>
        <begin position="90"/>
        <end position="410"/>
    </location>
</feature>
<evidence type="ECO:0000313" key="2">
    <source>
        <dbReference type="EMBL" id="EYU40175.1"/>
    </source>
</evidence>
<dbReference type="AlphaFoldDB" id="A0A022RMH7"/>
<dbReference type="InterPro" id="IPR050942">
    <property type="entry name" value="F-box_BR-signaling"/>
</dbReference>
<dbReference type="Pfam" id="PF03478">
    <property type="entry name" value="Beta-prop_KIB1-4"/>
    <property type="match status" value="1"/>
</dbReference>
<evidence type="ECO:0000259" key="1">
    <source>
        <dbReference type="Pfam" id="PF03478"/>
    </source>
</evidence>
<dbReference type="Proteomes" id="UP000030748">
    <property type="component" value="Unassembled WGS sequence"/>
</dbReference>
<dbReference type="EMBL" id="KI630420">
    <property type="protein sequence ID" value="EYU40175.1"/>
    <property type="molecule type" value="Genomic_DNA"/>
</dbReference>
<sequence length="460" mass="52036">MASSTLLRMVPCNGCNGVVSANRTSNSHKPWAGSRIRFTTTRKWKAAGGSSIRAGSSTCGNAVSDKSRTSPWLMLPPSIEDGDNSITYNFYSLAEDKVHKINNNKSQSSEVKPELPEKYVGSNSRGWLALSNPTKGEQFLYNPISDRRINLPSIEAGDDNAISKLIISDDDEEEQDFRVMIIHHSLQKLAFCRPAAAAAAAEWTTIGEPFIFLDDKYFERAYEDIVYSAAHKLFFCVTCFGDFEAWNLQNPENPRSIPITLSADKKNFPWGSAGRLDEALLKRDCHSIKYLVVSEHDNRLFLIRRFICDQMYPGGHGKVKSNNEMMITYRTMSFDVHEIEREKGEMRYMETSLDGLAMFIGVNHGFAIHVNAAKGKLKPNCIYFTDAKEYTTPYWDKDSPYGGHDIGIFDYVERDFSPCFYPIEERCFTVNQIFMPGRSGADKIKRIVPPPMWFNPPPLV</sequence>
<dbReference type="InterPro" id="IPR005174">
    <property type="entry name" value="KIB1-4_b-propeller"/>
</dbReference>
<organism evidence="2 3">
    <name type="scientific">Erythranthe guttata</name>
    <name type="common">Yellow monkey flower</name>
    <name type="synonym">Mimulus guttatus</name>
    <dbReference type="NCBI Taxonomy" id="4155"/>
    <lineage>
        <taxon>Eukaryota</taxon>
        <taxon>Viridiplantae</taxon>
        <taxon>Streptophyta</taxon>
        <taxon>Embryophyta</taxon>
        <taxon>Tracheophyta</taxon>
        <taxon>Spermatophyta</taxon>
        <taxon>Magnoliopsida</taxon>
        <taxon>eudicotyledons</taxon>
        <taxon>Gunneridae</taxon>
        <taxon>Pentapetalae</taxon>
        <taxon>asterids</taxon>
        <taxon>lamiids</taxon>
        <taxon>Lamiales</taxon>
        <taxon>Phrymaceae</taxon>
        <taxon>Erythranthe</taxon>
    </lineage>
</organism>
<gene>
    <name evidence="2" type="ORF">MIMGU_mgv1a021849mg</name>
</gene>
<evidence type="ECO:0000313" key="3">
    <source>
        <dbReference type="Proteomes" id="UP000030748"/>
    </source>
</evidence>